<gene>
    <name evidence="8" type="ORF">CLV30_11613</name>
</gene>
<dbReference type="Proteomes" id="UP000243528">
    <property type="component" value="Unassembled WGS sequence"/>
</dbReference>
<evidence type="ECO:0000313" key="9">
    <source>
        <dbReference type="Proteomes" id="UP000243528"/>
    </source>
</evidence>
<comment type="caution">
    <text evidence="8">The sequence shown here is derived from an EMBL/GenBank/DDBJ whole genome shotgun (WGS) entry which is preliminary data.</text>
</comment>
<sequence>MMMQEPRFGAGLWHFASYVDRYAVDGYGPPRTTLDAIALAGSVGELSVVDLNFPFTPGVGQDEVKDALAEAGLSAIGITPEIYLRRWSRGAFTNPDPAARGAALDLMHEAAGVVRDLGADYVKIWPGQDGWDYPFQVNHHEVWKLAVDGMVELAGAHPDLRFAIEYKPREPRVKMLWDSAARTILGIQQTGLDNVGVLLDFGHSLYGGESPADAAQLLIDHDLLYGMDVNDNLRGWDDDLVVGTVHMTEIFEFFHTLRANGWDGVWQLDQFPFREDSVDAARTSIRFLKAIHRALDLLDVPALREAQARQDAMAAQRLVQDALLQSMAGDR</sequence>
<evidence type="ECO:0000256" key="5">
    <source>
        <dbReference type="ARBA" id="ARBA00023235"/>
    </source>
</evidence>
<evidence type="ECO:0000256" key="2">
    <source>
        <dbReference type="ARBA" id="ARBA00018232"/>
    </source>
</evidence>
<dbReference type="AlphaFoldDB" id="A0A2P8DT11"/>
<comment type="subcellular location">
    <subcellularLocation>
        <location evidence="1">Cytoplasm</location>
    </subcellularLocation>
</comment>
<reference evidence="8 9" key="1">
    <citation type="submission" date="2018-03" db="EMBL/GenBank/DDBJ databases">
        <title>Genomic Encyclopedia of Archaeal and Bacterial Type Strains, Phase II (KMG-II): from individual species to whole genera.</title>
        <authorList>
            <person name="Goeker M."/>
        </authorList>
    </citation>
    <scope>NUCLEOTIDE SEQUENCE [LARGE SCALE GENOMIC DNA]</scope>
    <source>
        <strain evidence="8 9">DSM 45211</strain>
    </source>
</reference>
<evidence type="ECO:0000313" key="8">
    <source>
        <dbReference type="EMBL" id="PSL00353.1"/>
    </source>
</evidence>
<dbReference type="InterPro" id="IPR001998">
    <property type="entry name" value="Xylose_isomerase"/>
</dbReference>
<dbReference type="InterPro" id="IPR050312">
    <property type="entry name" value="IolE/XylAMocC-like"/>
</dbReference>
<evidence type="ECO:0000256" key="3">
    <source>
        <dbReference type="ARBA" id="ARBA00022490"/>
    </source>
</evidence>
<keyword evidence="4" id="KW-0479">Metal-binding</keyword>
<keyword evidence="6" id="KW-0119">Carbohydrate metabolism</keyword>
<proteinExistence type="predicted"/>
<evidence type="ECO:0000256" key="4">
    <source>
        <dbReference type="ARBA" id="ARBA00022723"/>
    </source>
</evidence>
<dbReference type="InterPro" id="IPR013022">
    <property type="entry name" value="Xyl_isomerase-like_TIM-brl"/>
</dbReference>
<evidence type="ECO:0000256" key="1">
    <source>
        <dbReference type="ARBA" id="ARBA00004496"/>
    </source>
</evidence>
<dbReference type="GO" id="GO:0046872">
    <property type="term" value="F:metal ion binding"/>
    <property type="evidence" value="ECO:0007669"/>
    <property type="project" value="UniProtKB-KW"/>
</dbReference>
<keyword evidence="3" id="KW-0963">Cytoplasm</keyword>
<dbReference type="Pfam" id="PF01261">
    <property type="entry name" value="AP_endonuc_2"/>
    <property type="match status" value="1"/>
</dbReference>
<dbReference type="SUPFAM" id="SSF51658">
    <property type="entry name" value="Xylose isomerase-like"/>
    <property type="match status" value="1"/>
</dbReference>
<dbReference type="Gene3D" id="3.20.20.150">
    <property type="entry name" value="Divalent-metal-dependent TIM barrel enzymes"/>
    <property type="match status" value="1"/>
</dbReference>
<dbReference type="PROSITE" id="PS51415">
    <property type="entry name" value="XYLOSE_ISOMERASE"/>
    <property type="match status" value="1"/>
</dbReference>
<dbReference type="PANTHER" id="PTHR12110:SF21">
    <property type="entry name" value="XYLOSE ISOMERASE-LIKE TIM BARREL DOMAIN-CONTAINING PROTEIN"/>
    <property type="match status" value="1"/>
</dbReference>
<organism evidence="8 9">
    <name type="scientific">Haloactinopolyspora alba</name>
    <dbReference type="NCBI Taxonomy" id="648780"/>
    <lineage>
        <taxon>Bacteria</taxon>
        <taxon>Bacillati</taxon>
        <taxon>Actinomycetota</taxon>
        <taxon>Actinomycetes</taxon>
        <taxon>Jiangellales</taxon>
        <taxon>Jiangellaceae</taxon>
        <taxon>Haloactinopolyspora</taxon>
    </lineage>
</organism>
<dbReference type="GO" id="GO:0009045">
    <property type="term" value="F:xylose isomerase activity"/>
    <property type="evidence" value="ECO:0007669"/>
    <property type="project" value="InterPro"/>
</dbReference>
<dbReference type="GO" id="GO:0005975">
    <property type="term" value="P:carbohydrate metabolic process"/>
    <property type="evidence" value="ECO:0007669"/>
    <property type="project" value="InterPro"/>
</dbReference>
<keyword evidence="5 8" id="KW-0413">Isomerase</keyword>
<accession>A0A2P8DT11</accession>
<dbReference type="EMBL" id="PYGE01000016">
    <property type="protein sequence ID" value="PSL00353.1"/>
    <property type="molecule type" value="Genomic_DNA"/>
</dbReference>
<evidence type="ECO:0000259" key="7">
    <source>
        <dbReference type="Pfam" id="PF01261"/>
    </source>
</evidence>
<dbReference type="PANTHER" id="PTHR12110">
    <property type="entry name" value="HYDROXYPYRUVATE ISOMERASE"/>
    <property type="match status" value="1"/>
</dbReference>
<feature type="domain" description="Xylose isomerase-like TIM barrel" evidence="7">
    <location>
        <begin position="61"/>
        <end position="290"/>
    </location>
</feature>
<protein>
    <recommendedName>
        <fullName evidence="2">Xylose isomerase</fullName>
    </recommendedName>
</protein>
<name>A0A2P8DT11_9ACTN</name>
<keyword evidence="9" id="KW-1185">Reference proteome</keyword>
<evidence type="ECO:0000256" key="6">
    <source>
        <dbReference type="ARBA" id="ARBA00023277"/>
    </source>
</evidence>
<dbReference type="InterPro" id="IPR036237">
    <property type="entry name" value="Xyl_isomerase-like_sf"/>
</dbReference>